<dbReference type="PANTHER" id="PTHR38659:SF1">
    <property type="entry name" value="METAL DEPENDENT PHOSPHOHYDROLASE"/>
    <property type="match status" value="1"/>
</dbReference>
<proteinExistence type="predicted"/>
<dbReference type="NCBIfam" id="TIGR00277">
    <property type="entry name" value="HDIG"/>
    <property type="match status" value="1"/>
</dbReference>
<dbReference type="SUPFAM" id="SSF109604">
    <property type="entry name" value="HD-domain/PDEase-like"/>
    <property type="match status" value="1"/>
</dbReference>
<name>A0A497EU45_9CREN</name>
<reference evidence="2 3" key="1">
    <citation type="submission" date="2018-06" db="EMBL/GenBank/DDBJ databases">
        <title>Extensive metabolic versatility and redundancy in microbially diverse, dynamic hydrothermal sediments.</title>
        <authorList>
            <person name="Dombrowski N."/>
            <person name="Teske A."/>
            <person name="Baker B.J."/>
        </authorList>
    </citation>
    <scope>NUCLEOTIDE SEQUENCE [LARGE SCALE GENOMIC DNA]</scope>
    <source>
        <strain evidence="2">B34_G17</strain>
    </source>
</reference>
<gene>
    <name evidence="2" type="ORF">DRJ33_07090</name>
</gene>
<dbReference type="EMBL" id="QMQX01000155">
    <property type="protein sequence ID" value="RLE50805.1"/>
    <property type="molecule type" value="Genomic_DNA"/>
</dbReference>
<dbReference type="Gene3D" id="1.10.3210.10">
    <property type="entry name" value="Hypothetical protein af1432"/>
    <property type="match status" value="1"/>
</dbReference>
<accession>A0A497EU45</accession>
<dbReference type="InterPro" id="IPR003607">
    <property type="entry name" value="HD/PDEase_dom"/>
</dbReference>
<protein>
    <submittedName>
        <fullName evidence="2">Phosphohydrolase</fullName>
    </submittedName>
</protein>
<dbReference type="PANTHER" id="PTHR38659">
    <property type="entry name" value="METAL-DEPENDENT PHOSPHOHYDROLASE"/>
    <property type="match status" value="1"/>
</dbReference>
<evidence type="ECO:0000313" key="2">
    <source>
        <dbReference type="EMBL" id="RLE50805.1"/>
    </source>
</evidence>
<comment type="caution">
    <text evidence="2">The sequence shown here is derived from an EMBL/GenBank/DDBJ whole genome shotgun (WGS) entry which is preliminary data.</text>
</comment>
<dbReference type="InterPro" id="IPR006675">
    <property type="entry name" value="HDIG_dom"/>
</dbReference>
<dbReference type="Proteomes" id="UP000272051">
    <property type="component" value="Unassembled WGS sequence"/>
</dbReference>
<organism evidence="2 3">
    <name type="scientific">Thermoproteota archaeon</name>
    <dbReference type="NCBI Taxonomy" id="2056631"/>
    <lineage>
        <taxon>Archaea</taxon>
        <taxon>Thermoproteota</taxon>
    </lineage>
</organism>
<dbReference type="AlphaFoldDB" id="A0A497EU45"/>
<feature type="domain" description="HD/PDEase" evidence="1">
    <location>
        <begin position="16"/>
        <end position="124"/>
    </location>
</feature>
<dbReference type="GO" id="GO:0016787">
    <property type="term" value="F:hydrolase activity"/>
    <property type="evidence" value="ECO:0007669"/>
    <property type="project" value="UniProtKB-KW"/>
</dbReference>
<dbReference type="Pfam" id="PF01966">
    <property type="entry name" value="HD"/>
    <property type="match status" value="1"/>
</dbReference>
<dbReference type="CDD" id="cd00077">
    <property type="entry name" value="HDc"/>
    <property type="match status" value="1"/>
</dbReference>
<evidence type="ECO:0000259" key="1">
    <source>
        <dbReference type="SMART" id="SM00471"/>
    </source>
</evidence>
<dbReference type="InterPro" id="IPR006674">
    <property type="entry name" value="HD_domain"/>
</dbReference>
<sequence length="184" mass="20551">MLNREDALKLLTDKLKRENMVKHCLAVEAIMKEMAAELGGDQEVWGLVGLLHDIDFDETSKDPKRHGILAVEYLKGLLPEDALRAIASHNFENTGIKPESVMEKALIVADALSGLIVACALVMPNKKLSEVRIETIEKKFKAKDFARGVSRERILLCREIGMDERKAFEIGLRGMLKIAEQLGL</sequence>
<dbReference type="SMART" id="SM00471">
    <property type="entry name" value="HDc"/>
    <property type="match status" value="1"/>
</dbReference>
<evidence type="ECO:0000313" key="3">
    <source>
        <dbReference type="Proteomes" id="UP000272051"/>
    </source>
</evidence>